<dbReference type="PANTHER" id="PTHR36451:SF1">
    <property type="entry name" value="OMEGA-HYDROXY-BETA-DIHYDROMENAQUINONE-9 SULFOTRANSFERASE STF3"/>
    <property type="match status" value="1"/>
</dbReference>
<dbReference type="InterPro" id="IPR052736">
    <property type="entry name" value="Stf3_sulfotransferase"/>
</dbReference>
<sequence length="395" mass="44317">MGSDVCAETIDVDRLIDAAMVATGFEDFGSDDWHEGLRRLVDALTHEAALNAVGVLAAQKELKYLLTARLGIVAYRKTHPQIAQAEVTPPVVIVGQARTGTTILHDLLAQDPAARVPLTWEVERPCPPPESATYETDPRIAAVNARIGAVGAAMPELFGMHPMGAQLGQECVCLTTSAFRSILFATEYRVPSYADWVFDEADHRPAYEWHRTFLQHLQSRHPARRWVLKSPGHIWTLGELNTAYPGALLVQTHRDPLRIIASVTSMYTTLRGTTSNHVDPTEIAREWAERIIDGLNRSVMARRDGTVDPSRVVDIRFADFMRDQVGTVEHVYNELGMPFTDDVHRRATDFLAADQHDRRGGHRYTFAATGLDPQEWRERARPYQEFFDIPSETLD</sequence>
<protein>
    <submittedName>
        <fullName evidence="1">Sulfotransferase</fullName>
    </submittedName>
</protein>
<dbReference type="EMBL" id="JAAXPJ010000003">
    <property type="protein sequence ID" value="NKZ11284.1"/>
    <property type="molecule type" value="Genomic_DNA"/>
</dbReference>
<dbReference type="GO" id="GO:0016740">
    <property type="term" value="F:transferase activity"/>
    <property type="evidence" value="ECO:0007669"/>
    <property type="project" value="UniProtKB-KW"/>
</dbReference>
<dbReference type="Gene3D" id="3.40.50.300">
    <property type="entry name" value="P-loop containing nucleotide triphosphate hydrolases"/>
    <property type="match status" value="1"/>
</dbReference>
<dbReference type="PANTHER" id="PTHR36451">
    <property type="entry name" value="PAPS-DEPENDENT SULFOTRANSFERASE STF3"/>
    <property type="match status" value="1"/>
</dbReference>
<keyword evidence="1" id="KW-0808">Transferase</keyword>
<reference evidence="1 2" key="1">
    <citation type="submission" date="2020-04" db="EMBL/GenBank/DDBJ databases">
        <title>MicrobeNet Type strains.</title>
        <authorList>
            <person name="Nicholson A.C."/>
        </authorList>
    </citation>
    <scope>NUCLEOTIDE SEQUENCE [LARGE SCALE GENOMIC DNA]</scope>
    <source>
        <strain evidence="1 2">ATCC 700731</strain>
    </source>
</reference>
<name>A0A7X6MN74_9MYCO</name>
<comment type="caution">
    <text evidence="1">The sequence shown here is derived from an EMBL/GenBank/DDBJ whole genome shotgun (WGS) entry which is preliminary data.</text>
</comment>
<evidence type="ECO:0000313" key="1">
    <source>
        <dbReference type="EMBL" id="NKZ11284.1"/>
    </source>
</evidence>
<dbReference type="Pfam" id="PF13469">
    <property type="entry name" value="Sulfotransfer_3"/>
    <property type="match status" value="1"/>
</dbReference>
<evidence type="ECO:0000313" key="2">
    <source>
        <dbReference type="Proteomes" id="UP000518188"/>
    </source>
</evidence>
<dbReference type="Proteomes" id="UP000518188">
    <property type="component" value="Unassembled WGS sequence"/>
</dbReference>
<proteinExistence type="predicted"/>
<dbReference type="InterPro" id="IPR027417">
    <property type="entry name" value="P-loop_NTPase"/>
</dbReference>
<organism evidence="1 2">
    <name type="scientific">Mycolicibacterium septicum DSM 44393</name>
    <dbReference type="NCBI Taxonomy" id="1341646"/>
    <lineage>
        <taxon>Bacteria</taxon>
        <taxon>Bacillati</taxon>
        <taxon>Actinomycetota</taxon>
        <taxon>Actinomycetes</taxon>
        <taxon>Mycobacteriales</taxon>
        <taxon>Mycobacteriaceae</taxon>
        <taxon>Mycolicibacterium</taxon>
    </lineage>
</organism>
<dbReference type="RefSeq" id="WP_044519351.1">
    <property type="nucleotide sequence ID" value="NZ_HG322951.1"/>
</dbReference>
<gene>
    <name evidence="1" type="ORF">HGA11_09875</name>
</gene>
<dbReference type="AlphaFoldDB" id="A0A7X6MN74"/>
<dbReference type="SUPFAM" id="SSF52540">
    <property type="entry name" value="P-loop containing nucleoside triphosphate hydrolases"/>
    <property type="match status" value="1"/>
</dbReference>
<accession>A0A7X6MN74</accession>